<protein>
    <recommendedName>
        <fullName evidence="3">Reverse transcriptase/retrotransposon-derived protein RNase H-like domain-containing protein</fullName>
    </recommendedName>
</protein>
<dbReference type="PANTHER" id="PTHR33067:SF9">
    <property type="entry name" value="RNA-DIRECTED DNA POLYMERASE"/>
    <property type="match status" value="1"/>
</dbReference>
<dbReference type="EMBL" id="CM001887">
    <property type="protein sequence ID" value="EOY32444.1"/>
    <property type="molecule type" value="Genomic_DNA"/>
</dbReference>
<accession>A0A061GZ01</accession>
<dbReference type="Proteomes" id="UP000026915">
    <property type="component" value="Chromosome 9"/>
</dbReference>
<sequence>MGMLVISVQVAQRQFSLWGIDNRTTLTPTLITLGGGTIQTSLGNRAYGTLLSDTEANSKKESKEHVKTITLRSGKEVESNSKQVEQKEALEQMPLYAKFLKDILSKKKRLGEFETVALTKVCSAIIQNKLSSKLKNLGIVEDVLVKVDKFIFLTDFIILNMEEDREVPIILKRPFLRTTRALIDVEKRELTLRVQDQEDRGYFMVQEGIVLGHKVSSKGLNVAKAKIETIEKLQSPSSIKGIRSFLSHVELKKKLVSVPIIIVPNWTLPFELMCDARDYAIGAVLVGTKAIVYINHATIKYLIGKKDAKPRLI</sequence>
<dbReference type="InParanoid" id="A0A061GZ01"/>
<dbReference type="PANTHER" id="PTHR33067">
    <property type="entry name" value="RNA-DIRECTED DNA POLYMERASE-RELATED"/>
    <property type="match status" value="1"/>
</dbReference>
<gene>
    <name evidence="1" type="ORF">TCM_040383</name>
</gene>
<dbReference type="InterPro" id="IPR043502">
    <property type="entry name" value="DNA/RNA_pol_sf"/>
</dbReference>
<reference evidence="1 2" key="1">
    <citation type="journal article" date="2013" name="Genome Biol.">
        <title>The genome sequence of the most widely cultivated cacao type and its use to identify candidate genes regulating pod color.</title>
        <authorList>
            <person name="Motamayor J.C."/>
            <person name="Mockaitis K."/>
            <person name="Schmutz J."/>
            <person name="Haiminen N."/>
            <person name="Iii D.L."/>
            <person name="Cornejo O."/>
            <person name="Findley S.D."/>
            <person name="Zheng P."/>
            <person name="Utro F."/>
            <person name="Royaert S."/>
            <person name="Saski C."/>
            <person name="Jenkins J."/>
            <person name="Podicheti R."/>
            <person name="Zhao M."/>
            <person name="Scheffler B.E."/>
            <person name="Stack J.C."/>
            <person name="Feltus F.A."/>
            <person name="Mustiga G.M."/>
            <person name="Amores F."/>
            <person name="Phillips W."/>
            <person name="Marelli J.P."/>
            <person name="May G.D."/>
            <person name="Shapiro H."/>
            <person name="Ma J."/>
            <person name="Bustamante C.D."/>
            <person name="Schnell R.J."/>
            <person name="Main D."/>
            <person name="Gilbert D."/>
            <person name="Parida L."/>
            <person name="Kuhn D.N."/>
        </authorList>
    </citation>
    <scope>NUCLEOTIDE SEQUENCE [LARGE SCALE GENOMIC DNA]</scope>
    <source>
        <strain evidence="2">cv. Matina 1-6</strain>
    </source>
</reference>
<dbReference type="Gene3D" id="2.40.70.10">
    <property type="entry name" value="Acid Proteases"/>
    <property type="match status" value="1"/>
</dbReference>
<keyword evidence="2" id="KW-1185">Reference proteome</keyword>
<dbReference type="AlphaFoldDB" id="A0A061GZ01"/>
<dbReference type="HOGENOM" id="CLU_889696_0_0_1"/>
<proteinExistence type="predicted"/>
<evidence type="ECO:0000313" key="2">
    <source>
        <dbReference type="Proteomes" id="UP000026915"/>
    </source>
</evidence>
<name>A0A061GZ01_THECC</name>
<dbReference type="SUPFAM" id="SSF56672">
    <property type="entry name" value="DNA/RNA polymerases"/>
    <property type="match status" value="1"/>
</dbReference>
<dbReference type="InterPro" id="IPR021109">
    <property type="entry name" value="Peptidase_aspartic_dom_sf"/>
</dbReference>
<evidence type="ECO:0008006" key="3">
    <source>
        <dbReference type="Google" id="ProtNLM"/>
    </source>
</evidence>
<dbReference type="Gramene" id="EOY32444">
    <property type="protein sequence ID" value="EOY32444"/>
    <property type="gene ID" value="TCM_040383"/>
</dbReference>
<dbReference type="eggNOG" id="KOG0017">
    <property type="taxonomic scope" value="Eukaryota"/>
</dbReference>
<evidence type="ECO:0000313" key="1">
    <source>
        <dbReference type="EMBL" id="EOY32444.1"/>
    </source>
</evidence>
<organism evidence="1 2">
    <name type="scientific">Theobroma cacao</name>
    <name type="common">Cacao</name>
    <name type="synonym">Cocoa</name>
    <dbReference type="NCBI Taxonomy" id="3641"/>
    <lineage>
        <taxon>Eukaryota</taxon>
        <taxon>Viridiplantae</taxon>
        <taxon>Streptophyta</taxon>
        <taxon>Embryophyta</taxon>
        <taxon>Tracheophyta</taxon>
        <taxon>Spermatophyta</taxon>
        <taxon>Magnoliopsida</taxon>
        <taxon>eudicotyledons</taxon>
        <taxon>Gunneridae</taxon>
        <taxon>Pentapetalae</taxon>
        <taxon>rosids</taxon>
        <taxon>malvids</taxon>
        <taxon>Malvales</taxon>
        <taxon>Malvaceae</taxon>
        <taxon>Byttnerioideae</taxon>
        <taxon>Theobroma</taxon>
    </lineage>
</organism>